<dbReference type="GO" id="GO:0003688">
    <property type="term" value="F:DNA replication origin binding"/>
    <property type="evidence" value="ECO:0007669"/>
    <property type="project" value="EnsemblFungi"/>
</dbReference>
<comment type="function">
    <text evidence="10">Component of the origin recognition complex (ORC) that binds origins of replication. DNA-binding is ATP-dependent, however specific DNA sequences that define origins of replication have not been identified so far. ORC is required to assemble the pre-replication complex necessary to initiate DNA replication.</text>
</comment>
<dbReference type="GO" id="GO:0016887">
    <property type="term" value="F:ATP hydrolysis activity"/>
    <property type="evidence" value="ECO:0007669"/>
    <property type="project" value="InterPro"/>
</dbReference>
<dbReference type="InterPro" id="IPR050311">
    <property type="entry name" value="ORC1/CDC6"/>
</dbReference>
<evidence type="ECO:0000313" key="13">
    <source>
        <dbReference type="EMBL" id="KTW30084.1"/>
    </source>
</evidence>
<sequence length="721" mass="82730">MGYMRRKKEENERNSEEEEAEVFEWGKKSIVSTDERVFYEEVYCGKKKFIKGDCVLVRNDTGKGSWAAMIVSFYEGFLGEKIADLLWFERGDHVRREKREFPGIHNELLMCGTVDPNEVSVFQEKIEVISYESFLKRYPEGLTKGMDDYERVFYCRRGFHPLKEVYLEFIDWDRLYRHQDTDFNALIDWVETEGAKMPIKRENRCKVALSECEDELVIVDQEKQNIYTEQETDTEQSESDDMYLPMQSDSESINNESIETSESSNDSFVTKTPRKRRKIIENAITPSSGNRRIYKKPLETTPLPLRYISCDKSEFSLYQNARSHLHVSMVPASLPCREKEFSLICSQVLSALEAGHGECIYVSGTPGTGKTVTIKEVVRYLFQKVEEGEISDFKYLEINGMRVVDANQAYSLLWEALENERVTPRHALMLLEQRFSEPNPHRVPCVVLIDELDQLVTKDQKVMYNMFNWPMLQHSRLIVIAVANTMDLPERMLSNKISSRLGLTRVSFSGYTFDQLKTIIHTRLQEISGSLMDQDAIELASRKVSAVSGDARRALDICRRAVEIAQTSAATAEKSISDKFDESTQPVKVTIKMINIAISEMSSSPIQVYLRTMPLAYKVFLISLMLKMKRSGIAEHTLSEIIDISIKMCKASEKPTLQVLCQHPYINNNLSFENAALALAESGVLLLNIKTGKRYGRVQLKITQQDVKMAMQNDADFKGIL</sequence>
<keyword evidence="4" id="KW-0479">Metal-binding</keyword>
<evidence type="ECO:0000259" key="12">
    <source>
        <dbReference type="PROSITE" id="PS51038"/>
    </source>
</evidence>
<dbReference type="GO" id="GO:0033314">
    <property type="term" value="P:mitotic DNA replication checkpoint signaling"/>
    <property type="evidence" value="ECO:0007669"/>
    <property type="project" value="EnsemblFungi"/>
</dbReference>
<keyword evidence="3 10" id="KW-0235">DNA replication</keyword>
<dbReference type="RefSeq" id="XP_018229645.1">
    <property type="nucleotide sequence ID" value="XM_018374291.1"/>
</dbReference>
<dbReference type="PROSITE" id="PS51038">
    <property type="entry name" value="BAH"/>
    <property type="match status" value="1"/>
</dbReference>
<protein>
    <recommendedName>
        <fullName evidence="10">Origin recognition complex subunit 1</fullName>
    </recommendedName>
</protein>
<dbReference type="AlphaFoldDB" id="A0A0W4ZNX9"/>
<dbReference type="STRING" id="1408657.A0A0W4ZNX9"/>
<feature type="compositionally biased region" description="Low complexity" evidence="11">
    <location>
        <begin position="248"/>
        <end position="267"/>
    </location>
</feature>
<feature type="region of interest" description="Disordered" evidence="11">
    <location>
        <begin position="224"/>
        <end position="273"/>
    </location>
</feature>
<name>A0A0W4ZNX9_PNEJ7</name>
<evidence type="ECO:0000313" key="14">
    <source>
        <dbReference type="Proteomes" id="UP000053447"/>
    </source>
</evidence>
<dbReference type="InterPro" id="IPR003959">
    <property type="entry name" value="ATPase_AAA_core"/>
</dbReference>
<dbReference type="InterPro" id="IPR001025">
    <property type="entry name" value="BAH_dom"/>
</dbReference>
<keyword evidence="6 10" id="KW-0067">ATP-binding</keyword>
<evidence type="ECO:0000256" key="1">
    <source>
        <dbReference type="ARBA" id="ARBA00004123"/>
    </source>
</evidence>
<dbReference type="GO" id="GO:0000785">
    <property type="term" value="C:chromatin"/>
    <property type="evidence" value="ECO:0007669"/>
    <property type="project" value="EnsemblFungi"/>
</dbReference>
<dbReference type="GO" id="GO:0006270">
    <property type="term" value="P:DNA replication initiation"/>
    <property type="evidence" value="ECO:0007669"/>
    <property type="project" value="TreeGrafter"/>
</dbReference>
<dbReference type="InterPro" id="IPR043151">
    <property type="entry name" value="BAH_sf"/>
</dbReference>
<dbReference type="GO" id="GO:0005524">
    <property type="term" value="F:ATP binding"/>
    <property type="evidence" value="ECO:0007669"/>
    <property type="project" value="UniProtKB-KW"/>
</dbReference>
<keyword evidence="9 10" id="KW-0539">Nucleus</keyword>
<dbReference type="Pfam" id="PF17872">
    <property type="entry name" value="AAA_lid_10"/>
    <property type="match status" value="1"/>
</dbReference>
<dbReference type="GeneID" id="28940546"/>
<dbReference type="Gene3D" id="3.40.50.300">
    <property type="entry name" value="P-loop containing nucleotide triphosphate hydrolases"/>
    <property type="match status" value="1"/>
</dbReference>
<dbReference type="GO" id="GO:0033260">
    <property type="term" value="P:nuclear DNA replication"/>
    <property type="evidence" value="ECO:0007669"/>
    <property type="project" value="EnsemblFungi"/>
</dbReference>
<evidence type="ECO:0000256" key="6">
    <source>
        <dbReference type="ARBA" id="ARBA00022840"/>
    </source>
</evidence>
<evidence type="ECO:0000256" key="4">
    <source>
        <dbReference type="ARBA" id="ARBA00022723"/>
    </source>
</evidence>
<dbReference type="Pfam" id="PF00004">
    <property type="entry name" value="AAA"/>
    <property type="match status" value="1"/>
</dbReference>
<keyword evidence="8 10" id="KW-0238">DNA-binding</keyword>
<dbReference type="PANTHER" id="PTHR10763:SF23">
    <property type="entry name" value="ORIGIN RECOGNITION COMPLEX SUBUNIT 1"/>
    <property type="match status" value="1"/>
</dbReference>
<comment type="caution">
    <text evidence="13">The sequence shown here is derived from an EMBL/GenBank/DDBJ whole genome shotgun (WGS) entry which is preliminary data.</text>
</comment>
<dbReference type="GO" id="GO:0046872">
    <property type="term" value="F:metal ion binding"/>
    <property type="evidence" value="ECO:0007669"/>
    <property type="project" value="UniProtKB-KW"/>
</dbReference>
<proteinExistence type="inferred from homology"/>
<evidence type="ECO:0000256" key="9">
    <source>
        <dbReference type="ARBA" id="ARBA00023242"/>
    </source>
</evidence>
<dbReference type="GO" id="GO:0003682">
    <property type="term" value="F:chromatin binding"/>
    <property type="evidence" value="ECO:0007669"/>
    <property type="project" value="InterPro"/>
</dbReference>
<dbReference type="EMBL" id="LFWA01000008">
    <property type="protein sequence ID" value="KTW30084.1"/>
    <property type="molecule type" value="Genomic_DNA"/>
</dbReference>
<comment type="similarity">
    <text evidence="2 10">Belongs to the ORC1 family.</text>
</comment>
<dbReference type="VEuPathDB" id="FungiDB:T551_02028"/>
<reference evidence="14" key="1">
    <citation type="journal article" date="2016" name="Nat. Commun.">
        <title>Genome analysis of three Pneumocystis species reveals adaptation mechanisms to life exclusively in mammalian hosts.</title>
        <authorList>
            <person name="Ma L."/>
            <person name="Chen Z."/>
            <person name="Huang D.W."/>
            <person name="Kutty G."/>
            <person name="Ishihara M."/>
            <person name="Wang H."/>
            <person name="Abouelleil A."/>
            <person name="Bishop L."/>
            <person name="Davey E."/>
            <person name="Deng R."/>
            <person name="Deng X."/>
            <person name="Fan L."/>
            <person name="Fantoni G."/>
            <person name="Fitzgerald M."/>
            <person name="Gogineni E."/>
            <person name="Goldberg J.M."/>
            <person name="Handley G."/>
            <person name="Hu X."/>
            <person name="Huber C."/>
            <person name="Jiao X."/>
            <person name="Jones K."/>
            <person name="Levin J.Z."/>
            <person name="Liu Y."/>
            <person name="Macdonald P."/>
            <person name="Melnikov A."/>
            <person name="Raley C."/>
            <person name="Sassi M."/>
            <person name="Sherman B.T."/>
            <person name="Song X."/>
            <person name="Sykes S."/>
            <person name="Tran B."/>
            <person name="Walsh L."/>
            <person name="Xia Y."/>
            <person name="Yang J."/>
            <person name="Young S."/>
            <person name="Zeng Q."/>
            <person name="Zheng X."/>
            <person name="Stephens R."/>
            <person name="Nusbaum C."/>
            <person name="Birren B.W."/>
            <person name="Azadi P."/>
            <person name="Lempicki R.A."/>
            <person name="Cuomo C.A."/>
            <person name="Kovacs J.A."/>
        </authorList>
    </citation>
    <scope>NUCLEOTIDE SEQUENCE [LARGE SCALE GENOMIC DNA]</scope>
    <source>
        <strain evidence="14">RU7</strain>
    </source>
</reference>
<dbReference type="InterPro" id="IPR027417">
    <property type="entry name" value="P-loop_NTPase"/>
</dbReference>
<evidence type="ECO:0000256" key="11">
    <source>
        <dbReference type="SAM" id="MobiDB-lite"/>
    </source>
</evidence>
<dbReference type="SUPFAM" id="SSF52540">
    <property type="entry name" value="P-loop containing nucleoside triphosphate hydrolases"/>
    <property type="match status" value="1"/>
</dbReference>
<comment type="subcellular location">
    <subcellularLocation>
        <location evidence="1 10">Nucleus</location>
    </subcellularLocation>
</comment>
<evidence type="ECO:0000256" key="7">
    <source>
        <dbReference type="ARBA" id="ARBA00022842"/>
    </source>
</evidence>
<comment type="subunit">
    <text evidence="10">ORC is composed of six subunits.</text>
</comment>
<feature type="compositionally biased region" description="Acidic residues" evidence="11">
    <location>
        <begin position="230"/>
        <end position="241"/>
    </location>
</feature>
<dbReference type="CDD" id="cd00009">
    <property type="entry name" value="AAA"/>
    <property type="match status" value="1"/>
</dbReference>
<dbReference type="Gene3D" id="1.10.8.60">
    <property type="match status" value="1"/>
</dbReference>
<dbReference type="InterPro" id="IPR041083">
    <property type="entry name" value="AAA_lid_10"/>
</dbReference>
<feature type="domain" description="BAH" evidence="12">
    <location>
        <begin position="47"/>
        <end position="170"/>
    </location>
</feature>
<evidence type="ECO:0000256" key="10">
    <source>
        <dbReference type="RuleBase" id="RU365058"/>
    </source>
</evidence>
<keyword evidence="7" id="KW-0460">Magnesium</keyword>
<dbReference type="Gene3D" id="2.30.30.490">
    <property type="match status" value="1"/>
</dbReference>
<organism evidence="13 14">
    <name type="scientific">Pneumocystis jirovecii (strain RU7)</name>
    <name type="common">Human pneumocystis pneumonia agent</name>
    <dbReference type="NCBI Taxonomy" id="1408657"/>
    <lineage>
        <taxon>Eukaryota</taxon>
        <taxon>Fungi</taxon>
        <taxon>Dikarya</taxon>
        <taxon>Ascomycota</taxon>
        <taxon>Taphrinomycotina</taxon>
        <taxon>Pneumocystomycetes</taxon>
        <taxon>Pneumocystaceae</taxon>
        <taxon>Pneumocystis</taxon>
    </lineage>
</organism>
<dbReference type="InterPro" id="IPR003593">
    <property type="entry name" value="AAA+_ATPase"/>
</dbReference>
<evidence type="ECO:0000256" key="8">
    <source>
        <dbReference type="ARBA" id="ARBA00023125"/>
    </source>
</evidence>
<evidence type="ECO:0000256" key="5">
    <source>
        <dbReference type="ARBA" id="ARBA00022741"/>
    </source>
</evidence>
<dbReference type="FunFam" id="3.40.50.300:FF:000199">
    <property type="entry name" value="Origin recognition complex subunit 1"/>
    <property type="match status" value="1"/>
</dbReference>
<dbReference type="PANTHER" id="PTHR10763">
    <property type="entry name" value="CELL DIVISION CONTROL PROTEIN 6-RELATED"/>
    <property type="match status" value="1"/>
</dbReference>
<dbReference type="Proteomes" id="UP000053447">
    <property type="component" value="Unassembled WGS sequence"/>
</dbReference>
<keyword evidence="5 10" id="KW-0547">Nucleotide-binding</keyword>
<accession>A0A0W4ZNX9</accession>
<dbReference type="eggNOG" id="KOG1514">
    <property type="taxonomic scope" value="Eukaryota"/>
</dbReference>
<evidence type="ECO:0000256" key="2">
    <source>
        <dbReference type="ARBA" id="ARBA00008398"/>
    </source>
</evidence>
<evidence type="ECO:0000256" key="3">
    <source>
        <dbReference type="ARBA" id="ARBA00022705"/>
    </source>
</evidence>
<dbReference type="SMART" id="SM00382">
    <property type="entry name" value="AAA"/>
    <property type="match status" value="1"/>
</dbReference>
<dbReference type="OrthoDB" id="1926878at2759"/>
<keyword evidence="14" id="KW-1185">Reference proteome</keyword>
<gene>
    <name evidence="13" type="ORF">T551_02028</name>
</gene>
<dbReference type="GO" id="GO:0005664">
    <property type="term" value="C:nuclear origin of replication recognition complex"/>
    <property type="evidence" value="ECO:0007669"/>
    <property type="project" value="EnsemblFungi"/>
</dbReference>